<dbReference type="KEGG" id="vap:Vapar_2458"/>
<dbReference type="AlphaFoldDB" id="C5CJN1"/>
<evidence type="ECO:0000313" key="1">
    <source>
        <dbReference type="EMBL" id="ACS19084.1"/>
    </source>
</evidence>
<organism evidence="1">
    <name type="scientific">Variovorax paradoxus (strain S110)</name>
    <dbReference type="NCBI Taxonomy" id="543728"/>
    <lineage>
        <taxon>Bacteria</taxon>
        <taxon>Pseudomonadati</taxon>
        <taxon>Pseudomonadota</taxon>
        <taxon>Betaproteobacteria</taxon>
        <taxon>Burkholderiales</taxon>
        <taxon>Comamonadaceae</taxon>
        <taxon>Variovorax</taxon>
    </lineage>
</organism>
<gene>
    <name evidence="1" type="ordered locus">Vapar_2458</name>
</gene>
<accession>C5CJN1</accession>
<dbReference type="STRING" id="543728.Vapar_2458"/>
<name>C5CJN1_VARPS</name>
<proteinExistence type="predicted"/>
<evidence type="ECO:0008006" key="2">
    <source>
        <dbReference type="Google" id="ProtNLM"/>
    </source>
</evidence>
<dbReference type="OrthoDB" id="8793652at2"/>
<dbReference type="EMBL" id="CP001635">
    <property type="protein sequence ID" value="ACS19084.1"/>
    <property type="molecule type" value="Genomic_DNA"/>
</dbReference>
<dbReference type="HOGENOM" id="CLU_1537189_0_0_4"/>
<protein>
    <recommendedName>
        <fullName evidence="2">Replication protein P</fullName>
    </recommendedName>
</protein>
<sequence length="188" mass="20934">MFKPILVSENQFRQEQPVIAEGDVKNVFKVLHGYYGNLFFTKFSTGVVENGEDQGIANARRIWAHGLREFDADTIKVALRNCQTRHAEFPPSLPQFVSLCAAAKPREVYRIPNAIGMSDKLRSQHARQARAIIEKHEARAERRRSGFVPLPVSLDGLKQAIASAVGEAGGNEAAELLRLDHMFTQGAH</sequence>
<dbReference type="eggNOG" id="ENOG5033FXA">
    <property type="taxonomic scope" value="Bacteria"/>
</dbReference>
<reference evidence="1" key="1">
    <citation type="submission" date="2009-06" db="EMBL/GenBank/DDBJ databases">
        <title>Complete sequence of chromosome 1 of Variovorax paradoxus S110.</title>
        <authorList>
            <consortium name="US DOE Joint Genome Institute"/>
            <person name="Lucas S."/>
            <person name="Copeland A."/>
            <person name="Lapidus A."/>
            <person name="Glavina del Rio T."/>
            <person name="Tice H."/>
            <person name="Bruce D."/>
            <person name="Goodwin L."/>
            <person name="Pitluck S."/>
            <person name="Chertkov O."/>
            <person name="Brettin T."/>
            <person name="Detter J.C."/>
            <person name="Han C."/>
            <person name="Larimer F."/>
            <person name="Land M."/>
            <person name="Hauser L."/>
            <person name="Kyrpides N."/>
            <person name="Ovchinnikova G."/>
            <person name="Orwin P."/>
            <person name="Leadbetter J.R."/>
            <person name="Spain J.C."/>
            <person name="Han J.I."/>
        </authorList>
    </citation>
    <scope>NUCLEOTIDE SEQUENCE</scope>
    <source>
        <strain evidence="1">S110</strain>
    </source>
</reference>